<protein>
    <recommendedName>
        <fullName evidence="5">Probable cysteine desulfurase</fullName>
        <ecNumber evidence="4">2.8.1.7</ecNumber>
    </recommendedName>
</protein>
<dbReference type="CDD" id="cd06453">
    <property type="entry name" value="SufS_like"/>
    <property type="match status" value="1"/>
</dbReference>
<evidence type="ECO:0000256" key="7">
    <source>
        <dbReference type="ARBA" id="ARBA00022898"/>
    </source>
</evidence>
<dbReference type="Gene3D" id="3.40.640.10">
    <property type="entry name" value="Type I PLP-dependent aspartate aminotransferase-like (Major domain)"/>
    <property type="match status" value="1"/>
</dbReference>
<evidence type="ECO:0000313" key="10">
    <source>
        <dbReference type="EMBL" id="MDK9864896.1"/>
    </source>
</evidence>
<dbReference type="GO" id="GO:0030170">
    <property type="term" value="F:pyridoxal phosphate binding"/>
    <property type="evidence" value="ECO:0007669"/>
    <property type="project" value="InterPro"/>
</dbReference>
<dbReference type="Gene3D" id="3.90.1150.10">
    <property type="entry name" value="Aspartate Aminotransferase, domain 1"/>
    <property type="match status" value="1"/>
</dbReference>
<dbReference type="InterPro" id="IPR016454">
    <property type="entry name" value="Cysteine_dSase"/>
</dbReference>
<evidence type="ECO:0000256" key="8">
    <source>
        <dbReference type="ARBA" id="ARBA00050776"/>
    </source>
</evidence>
<keyword evidence="7" id="KW-0663">Pyridoxal phosphate</keyword>
<dbReference type="InterPro" id="IPR015422">
    <property type="entry name" value="PyrdxlP-dep_Trfase_small"/>
</dbReference>
<reference evidence="10" key="1">
    <citation type="journal article" date="2023" name="Int. J. Mol. Sci.">
        <title>Antibiotic Resistance/Susceptibility Profiles of Staphylococcus equorum Strains from Cheese, and Genome Analysis for Antibiotic Resistance Genes.</title>
        <authorList>
            <person name="Vazquez L."/>
            <person name="Srednik M.E."/>
            <person name="Rodriguez J."/>
            <person name="Florez A.B."/>
            <person name="Mayo B."/>
        </authorList>
    </citation>
    <scope>NUCLEOTIDE SEQUENCE</scope>
    <source>
        <strain evidence="10">5A3I</strain>
    </source>
</reference>
<evidence type="ECO:0000256" key="2">
    <source>
        <dbReference type="ARBA" id="ARBA00002824"/>
    </source>
</evidence>
<comment type="catalytic activity">
    <reaction evidence="8">
        <text>(sulfur carrier)-H + L-cysteine = (sulfur carrier)-SH + L-alanine</text>
        <dbReference type="Rhea" id="RHEA:43892"/>
        <dbReference type="Rhea" id="RHEA-COMP:14737"/>
        <dbReference type="Rhea" id="RHEA-COMP:14739"/>
        <dbReference type="ChEBI" id="CHEBI:29917"/>
        <dbReference type="ChEBI" id="CHEBI:35235"/>
        <dbReference type="ChEBI" id="CHEBI:57972"/>
        <dbReference type="ChEBI" id="CHEBI:64428"/>
        <dbReference type="EC" id="2.8.1.7"/>
    </reaction>
</comment>
<dbReference type="EMBL" id="JARGCK010000002">
    <property type="protein sequence ID" value="MDK9864896.1"/>
    <property type="molecule type" value="Genomic_DNA"/>
</dbReference>
<comment type="caution">
    <text evidence="10">The sequence shown here is derived from an EMBL/GenBank/DDBJ whole genome shotgun (WGS) entry which is preliminary data.</text>
</comment>
<evidence type="ECO:0000256" key="5">
    <source>
        <dbReference type="ARBA" id="ARBA00021850"/>
    </source>
</evidence>
<dbReference type="InterPro" id="IPR015421">
    <property type="entry name" value="PyrdxlP-dep_Trfase_major"/>
</dbReference>
<reference evidence="10" key="2">
    <citation type="submission" date="2023-03" db="EMBL/GenBank/DDBJ databases">
        <authorList>
            <person name="Vazquez L."/>
            <person name="Rodriguez J."/>
            <person name="Mayo B."/>
            <person name="Florez A.B."/>
        </authorList>
    </citation>
    <scope>NUCLEOTIDE SEQUENCE</scope>
    <source>
        <strain evidence="10">5A3I</strain>
    </source>
</reference>
<gene>
    <name evidence="10" type="ORF">P1A27_02805</name>
</gene>
<dbReference type="EC" id="2.8.1.7" evidence="4"/>
<dbReference type="InterPro" id="IPR000192">
    <property type="entry name" value="Aminotrans_V_dom"/>
</dbReference>
<evidence type="ECO:0000256" key="6">
    <source>
        <dbReference type="ARBA" id="ARBA00022679"/>
    </source>
</evidence>
<dbReference type="InterPro" id="IPR010970">
    <property type="entry name" value="Cys_dSase_SufS"/>
</dbReference>
<dbReference type="PIRSF" id="PIRSF005572">
    <property type="entry name" value="NifS"/>
    <property type="match status" value="1"/>
</dbReference>
<comment type="function">
    <text evidence="2">Catalyzes the removal of elemental sulfur and selenium atoms from L-cysteine, L-cystine, L-selenocysteine, and L-selenocystine to produce L-alanine.</text>
</comment>
<organism evidence="10 11">
    <name type="scientific">Staphylococcus equorum</name>
    <dbReference type="NCBI Taxonomy" id="246432"/>
    <lineage>
        <taxon>Bacteria</taxon>
        <taxon>Bacillati</taxon>
        <taxon>Bacillota</taxon>
        <taxon>Bacilli</taxon>
        <taxon>Bacillales</taxon>
        <taxon>Staphylococcaceae</taxon>
        <taxon>Staphylococcus</taxon>
    </lineage>
</organism>
<evidence type="ECO:0000313" key="11">
    <source>
        <dbReference type="Proteomes" id="UP001174037"/>
    </source>
</evidence>
<comment type="cofactor">
    <cofactor evidence="1">
        <name>pyridoxal 5'-phosphate</name>
        <dbReference type="ChEBI" id="CHEBI:597326"/>
    </cofactor>
</comment>
<accession>A0AAW7AFK7</accession>
<dbReference type="InterPro" id="IPR015424">
    <property type="entry name" value="PyrdxlP-dep_Trfase"/>
</dbReference>
<sequence>MDNLTESLNVSEIVKDFPILEQQVHGNRLAYLDSTATSQTPIQVIDAIDDYYKRYNSNVHRGVHTLGSLATDGYENARETVRRFTNAKYFEEIIFTRGTTAAINIVAHSYGDANVSEGDEIVVTEMEHHANIVPWQQLAKRKKAELKFIPLTEDGELAIEDVKATINEKTKIVAIAHVSNVLGTINDIKAITEIAHEHGAIISVDGAQAAPHMDIDMQDLGADFYSFSGHKMLGPTGIGVLYGKRTLLNNMEPVEFGGDMIDFVDKYEASWADLPTKFEAGTPLIAQAIGFAEAIKYLQNLGFEAIHQHEATLTQYAYDKMSEIEGIEIYGPAKDRRAGIITFNMTDVHAHDVATAVDTEGVAVRAGHHCAQPLMKWLKQSSTARASFYIYNTTEDIDQLVEALKQTKEFFSYEF</sequence>
<feature type="domain" description="Aminotransferase class V" evidence="9">
    <location>
        <begin position="31"/>
        <end position="400"/>
    </location>
</feature>
<evidence type="ECO:0000256" key="4">
    <source>
        <dbReference type="ARBA" id="ARBA00012239"/>
    </source>
</evidence>
<name>A0AAW7AFK7_9STAP</name>
<evidence type="ECO:0000259" key="9">
    <source>
        <dbReference type="Pfam" id="PF00266"/>
    </source>
</evidence>
<dbReference type="GO" id="GO:0006534">
    <property type="term" value="P:cysteine metabolic process"/>
    <property type="evidence" value="ECO:0007669"/>
    <property type="project" value="InterPro"/>
</dbReference>
<comment type="similarity">
    <text evidence="3">Belongs to the class-V pyridoxal-phosphate-dependent aminotransferase family. Csd subfamily.</text>
</comment>
<dbReference type="PANTHER" id="PTHR43586:SF8">
    <property type="entry name" value="CYSTEINE DESULFURASE 1, CHLOROPLASTIC"/>
    <property type="match status" value="1"/>
</dbReference>
<dbReference type="SUPFAM" id="SSF53383">
    <property type="entry name" value="PLP-dependent transferases"/>
    <property type="match status" value="1"/>
</dbReference>
<dbReference type="NCBIfam" id="TIGR01979">
    <property type="entry name" value="sufS"/>
    <property type="match status" value="1"/>
</dbReference>
<dbReference type="AlphaFoldDB" id="A0AAW7AFK7"/>
<dbReference type="GO" id="GO:0031071">
    <property type="term" value="F:cysteine desulfurase activity"/>
    <property type="evidence" value="ECO:0007669"/>
    <property type="project" value="UniProtKB-EC"/>
</dbReference>
<proteinExistence type="inferred from homology"/>
<keyword evidence="6" id="KW-0808">Transferase</keyword>
<evidence type="ECO:0000256" key="3">
    <source>
        <dbReference type="ARBA" id="ARBA00010447"/>
    </source>
</evidence>
<evidence type="ECO:0000256" key="1">
    <source>
        <dbReference type="ARBA" id="ARBA00001933"/>
    </source>
</evidence>
<dbReference type="Proteomes" id="UP001174037">
    <property type="component" value="Unassembled WGS sequence"/>
</dbReference>
<dbReference type="PANTHER" id="PTHR43586">
    <property type="entry name" value="CYSTEINE DESULFURASE"/>
    <property type="match status" value="1"/>
</dbReference>
<dbReference type="Pfam" id="PF00266">
    <property type="entry name" value="Aminotran_5"/>
    <property type="match status" value="1"/>
</dbReference>